<dbReference type="EMBL" id="FZQP02000003">
    <property type="protein sequence ID" value="VVC86449.1"/>
    <property type="molecule type" value="Genomic_DNA"/>
</dbReference>
<dbReference type="GO" id="GO:0000785">
    <property type="term" value="C:chromatin"/>
    <property type="evidence" value="ECO:0007669"/>
    <property type="project" value="TreeGrafter"/>
</dbReference>
<evidence type="ECO:0000313" key="14">
    <source>
        <dbReference type="Proteomes" id="UP000324832"/>
    </source>
</evidence>
<dbReference type="Pfam" id="PF13880">
    <property type="entry name" value="Acetyltransf_13"/>
    <property type="match status" value="1"/>
</dbReference>
<feature type="region of interest" description="Disordered" evidence="10">
    <location>
        <begin position="144"/>
        <end position="183"/>
    </location>
</feature>
<keyword evidence="9" id="KW-0012">Acyltransferase</keyword>
<dbReference type="Proteomes" id="UP000324832">
    <property type="component" value="Unassembled WGS sequence"/>
</dbReference>
<feature type="region of interest" description="Disordered" evidence="10">
    <location>
        <begin position="642"/>
        <end position="674"/>
    </location>
</feature>
<comment type="subcellular location">
    <subcellularLocation>
        <location evidence="1">Nucleus</location>
    </subcellularLocation>
</comment>
<accession>A0A5E4PM96</accession>
<feature type="region of interest" description="Disordered" evidence="10">
    <location>
        <begin position="380"/>
        <end position="401"/>
    </location>
</feature>
<evidence type="ECO:0000256" key="8">
    <source>
        <dbReference type="ARBA" id="ARBA00023306"/>
    </source>
</evidence>
<evidence type="ECO:0000259" key="12">
    <source>
        <dbReference type="Pfam" id="PF13880"/>
    </source>
</evidence>
<feature type="domain" description="N-acetyltransferase ESCO zinc-finger" evidence="11">
    <location>
        <begin position="691"/>
        <end position="729"/>
    </location>
</feature>
<name>A0A5E4PM96_9NEOP</name>
<feature type="compositionally biased region" description="Basic residues" evidence="10">
    <location>
        <begin position="382"/>
        <end position="396"/>
    </location>
</feature>
<evidence type="ECO:0000256" key="9">
    <source>
        <dbReference type="ARBA" id="ARBA00023315"/>
    </source>
</evidence>
<dbReference type="GO" id="GO:0005634">
    <property type="term" value="C:nucleus"/>
    <property type="evidence" value="ECO:0007669"/>
    <property type="project" value="UniProtKB-SubCell"/>
</dbReference>
<feature type="region of interest" description="Disordered" evidence="10">
    <location>
        <begin position="423"/>
        <end position="442"/>
    </location>
</feature>
<dbReference type="PANTHER" id="PTHR45884">
    <property type="entry name" value="N-ACETYLTRANSFERASE ECO"/>
    <property type="match status" value="1"/>
</dbReference>
<dbReference type="CDD" id="cd04301">
    <property type="entry name" value="NAT_SF"/>
    <property type="match status" value="1"/>
</dbReference>
<comment type="similarity">
    <text evidence="2">Belongs to the acetyltransferase family. ECO subfamily.</text>
</comment>
<organism evidence="13 14">
    <name type="scientific">Leptidea sinapis</name>
    <dbReference type="NCBI Taxonomy" id="189913"/>
    <lineage>
        <taxon>Eukaryota</taxon>
        <taxon>Metazoa</taxon>
        <taxon>Ecdysozoa</taxon>
        <taxon>Arthropoda</taxon>
        <taxon>Hexapoda</taxon>
        <taxon>Insecta</taxon>
        <taxon>Pterygota</taxon>
        <taxon>Neoptera</taxon>
        <taxon>Endopterygota</taxon>
        <taxon>Lepidoptera</taxon>
        <taxon>Glossata</taxon>
        <taxon>Ditrysia</taxon>
        <taxon>Papilionoidea</taxon>
        <taxon>Pieridae</taxon>
        <taxon>Dismorphiinae</taxon>
        <taxon>Leptidea</taxon>
    </lineage>
</organism>
<evidence type="ECO:0000256" key="2">
    <source>
        <dbReference type="ARBA" id="ARBA00005816"/>
    </source>
</evidence>
<keyword evidence="3" id="KW-0808">Transferase</keyword>
<dbReference type="GO" id="GO:0007064">
    <property type="term" value="P:mitotic sister chromatid cohesion"/>
    <property type="evidence" value="ECO:0007669"/>
    <property type="project" value="TreeGrafter"/>
</dbReference>
<dbReference type="Gene3D" id="3.40.630.30">
    <property type="match status" value="1"/>
</dbReference>
<evidence type="ECO:0000256" key="7">
    <source>
        <dbReference type="ARBA" id="ARBA00023242"/>
    </source>
</evidence>
<keyword evidence="4" id="KW-0479">Metal-binding</keyword>
<protein>
    <recommendedName>
        <fullName evidence="15">N-acetyltransferase domain-containing protein</fullName>
    </recommendedName>
</protein>
<dbReference type="PANTHER" id="PTHR45884:SF2">
    <property type="entry name" value="N-ACETYLTRANSFERASE ECO"/>
    <property type="match status" value="1"/>
</dbReference>
<evidence type="ECO:0000256" key="10">
    <source>
        <dbReference type="SAM" id="MobiDB-lite"/>
    </source>
</evidence>
<evidence type="ECO:0008006" key="15">
    <source>
        <dbReference type="Google" id="ProtNLM"/>
    </source>
</evidence>
<evidence type="ECO:0000259" key="11">
    <source>
        <dbReference type="Pfam" id="PF13878"/>
    </source>
</evidence>
<sequence>MTLYRLKKPRLPCTLHKPLYSSKLAMAAITPRRSTRIPHIHTPKMSEIKKGLFVREEALTMHRKLPVVDSESDNDDCDLGIICALDTSSCDENDLTNTPERNAKHVIKGNTMKIKETKDLKNFMKSPFTLKKYQNRYCPEPRCSSSTPATPHFQHHPGTPSSTHSCASAHTTSSTPSRARKSLASLIAETESCSSSLKDLNFDTDSSSDSKENTPTKSLRCSTRRQNSAHKYQSFKGILSEHNTSPMKTAVVCLTKIDFNNLMSPTHMLKTPHSTTVVKASPPKIGQSRRSAIEITESPESICDSEKSHKRLHYDDKNESGPISKYPRLDPTTAPKARLSLFNSERLKEILSAKSFYGKSNPELNTNITNKFSHAIQASNVHKNRVSHSHRRKRRPGQINMGVRHKIKKPKINRSKTVGVKRSLNNSLNQSQTSFSTQADKNDSLISQNTSQEMEQDPFGKEKLTVEALLLQWTEDEEPEIEVQKRPDVPCFDKAVIDETSSIFQPITAVPVQSSLPLESDTVIVEIGTAKSPNLTEVTQSNSNDGETPQVPFTPKAEEVMDIEGHVDSHGELPKGDFLPVHGGYIVVDGTVVHGQTEIPDLDEIERELRMLDEQILKMAESNNINGEAVIASTESVPLPETSAVTSESSPDKGKLFPIFSKPNPGLTTPTSKDSVDKCKKKILLKSGHDQYQIDAGQKKFGATECGECGVIYHIGDPEDEHAHFIHHNATDVLKFTGLKDEYIVDKSGTARCIRVRGGDNGWRRVETLLDRAYLYIEKKEIIGCLIMEPKTKANKLLPGSPDCCSVETYPVKCGVSRIWTHPSYRGRGVASRMLDCARASFLYGAAVSRQHVAMSAPTPAGKALA</sequence>
<gene>
    <name evidence="13" type="ORF">LSINAPIS_LOCUS269</name>
</gene>
<reference evidence="13 14" key="1">
    <citation type="submission" date="2017-07" db="EMBL/GenBank/DDBJ databases">
        <authorList>
            <person name="Talla V."/>
            <person name="Backstrom N."/>
        </authorList>
    </citation>
    <scope>NUCLEOTIDE SEQUENCE [LARGE SCALE GENOMIC DNA]</scope>
</reference>
<dbReference type="GO" id="GO:0061733">
    <property type="term" value="F:protein-lysine-acetyltransferase activity"/>
    <property type="evidence" value="ECO:0007669"/>
    <property type="project" value="TreeGrafter"/>
</dbReference>
<evidence type="ECO:0000256" key="3">
    <source>
        <dbReference type="ARBA" id="ARBA00022679"/>
    </source>
</evidence>
<keyword evidence="7" id="KW-0539">Nucleus</keyword>
<keyword evidence="5" id="KW-0863">Zinc-finger</keyword>
<keyword evidence="14" id="KW-1185">Reference proteome</keyword>
<dbReference type="SUPFAM" id="SSF55729">
    <property type="entry name" value="Acyl-CoA N-acyltransferases (Nat)"/>
    <property type="match status" value="1"/>
</dbReference>
<dbReference type="AlphaFoldDB" id="A0A5E4PM96"/>
<feature type="compositionally biased region" description="Polar residues" evidence="10">
    <location>
        <begin position="198"/>
        <end position="207"/>
    </location>
</feature>
<evidence type="ECO:0000313" key="13">
    <source>
        <dbReference type="EMBL" id="VVC86449.1"/>
    </source>
</evidence>
<keyword evidence="6" id="KW-0862">Zinc</keyword>
<evidence type="ECO:0000256" key="6">
    <source>
        <dbReference type="ARBA" id="ARBA00022833"/>
    </source>
</evidence>
<dbReference type="InterPro" id="IPR016181">
    <property type="entry name" value="Acyl_CoA_acyltransferase"/>
</dbReference>
<keyword evidence="8" id="KW-0131">Cell cycle</keyword>
<feature type="region of interest" description="Disordered" evidence="10">
    <location>
        <begin position="198"/>
        <end position="227"/>
    </location>
</feature>
<evidence type="ECO:0000256" key="4">
    <source>
        <dbReference type="ARBA" id="ARBA00022723"/>
    </source>
</evidence>
<feature type="compositionally biased region" description="Low complexity" evidence="10">
    <location>
        <begin position="423"/>
        <end position="438"/>
    </location>
</feature>
<proteinExistence type="inferred from homology"/>
<dbReference type="InterPro" id="IPR028009">
    <property type="entry name" value="ESCO_Acetyltransf_dom"/>
</dbReference>
<feature type="compositionally biased region" description="Low complexity" evidence="10">
    <location>
        <begin position="159"/>
        <end position="177"/>
    </location>
</feature>
<dbReference type="GO" id="GO:0008270">
    <property type="term" value="F:zinc ion binding"/>
    <property type="evidence" value="ECO:0007669"/>
    <property type="project" value="UniProtKB-KW"/>
</dbReference>
<feature type="non-terminal residue" evidence="13">
    <location>
        <position position="866"/>
    </location>
</feature>
<dbReference type="InterPro" id="IPR028005">
    <property type="entry name" value="AcTrfase_ESCO_Znf_dom"/>
</dbReference>
<feature type="domain" description="N-acetyltransferase ESCO acetyl-transferase" evidence="12">
    <location>
        <begin position="810"/>
        <end position="866"/>
    </location>
</feature>
<feature type="compositionally biased region" description="Polar residues" evidence="10">
    <location>
        <begin position="215"/>
        <end position="227"/>
    </location>
</feature>
<dbReference type="Pfam" id="PF13878">
    <property type="entry name" value="zf-C2H2_3"/>
    <property type="match status" value="1"/>
</dbReference>
<evidence type="ECO:0000256" key="1">
    <source>
        <dbReference type="ARBA" id="ARBA00004123"/>
    </source>
</evidence>
<evidence type="ECO:0000256" key="5">
    <source>
        <dbReference type="ARBA" id="ARBA00022771"/>
    </source>
</evidence>